<dbReference type="EMBL" id="VCHE01000092">
    <property type="protein sequence ID" value="KAB2571813.1"/>
    <property type="molecule type" value="Genomic_DNA"/>
</dbReference>
<feature type="region of interest" description="Disordered" evidence="1">
    <location>
        <begin position="1111"/>
        <end position="1221"/>
    </location>
</feature>
<evidence type="ECO:0000313" key="3">
    <source>
        <dbReference type="Proteomes" id="UP000325902"/>
    </source>
</evidence>
<feature type="compositionally biased region" description="Low complexity" evidence="1">
    <location>
        <begin position="1313"/>
        <end position="1324"/>
    </location>
</feature>
<dbReference type="OrthoDB" id="3918840at2759"/>
<feature type="compositionally biased region" description="Pro residues" evidence="1">
    <location>
        <begin position="838"/>
        <end position="860"/>
    </location>
</feature>
<feature type="region of interest" description="Disordered" evidence="1">
    <location>
        <begin position="448"/>
        <end position="476"/>
    </location>
</feature>
<feature type="region of interest" description="Disordered" evidence="1">
    <location>
        <begin position="494"/>
        <end position="515"/>
    </location>
</feature>
<feature type="compositionally biased region" description="Low complexity" evidence="1">
    <location>
        <begin position="822"/>
        <end position="837"/>
    </location>
</feature>
<dbReference type="GO" id="GO:0006357">
    <property type="term" value="P:regulation of transcription by RNA polymerase II"/>
    <property type="evidence" value="ECO:0007669"/>
    <property type="project" value="InterPro"/>
</dbReference>
<feature type="compositionally biased region" description="Basic and acidic residues" evidence="1">
    <location>
        <begin position="1427"/>
        <end position="1445"/>
    </location>
</feature>
<feature type="compositionally biased region" description="Gly residues" evidence="1">
    <location>
        <begin position="702"/>
        <end position="716"/>
    </location>
</feature>
<feature type="compositionally biased region" description="Low complexity" evidence="1">
    <location>
        <begin position="494"/>
        <end position="505"/>
    </location>
</feature>
<feature type="region of interest" description="Disordered" evidence="1">
    <location>
        <begin position="1269"/>
        <end position="1328"/>
    </location>
</feature>
<dbReference type="Proteomes" id="UP000325902">
    <property type="component" value="Unassembled WGS sequence"/>
</dbReference>
<sequence length="1590" mass="173361">MNAQGFGNMMAGQQQHPPPQQRLQQVILAQLRQSHRPQPGQWQATLNAEQRAGMLWNIYTAIRLAKTDVPDQQVLQMAFGNENERFLKSGSREEYVNSVKGLLQRLQGMRQQNVQAIQASMMHNNNAANHQAGMLPQTPMQPSGSNQGQNGFQQPFPPQLQHQMQASPLPMTQNPSSMGMENPGIQPQAPQQHVQQQMARGAQFSQEEQQRLEALTRQLRARITPDEEARIRAQMAQLPPERRQMLEARGVDPVMLHCRNRAQSMLISMKKGQPGGQFGQQQNQGMGRGAPNQGMMQRTPQMGNGQPQQGGIPGNADFDFAQLTNQQADAMRSAQAGHDVVPASNNANMNQMGGFNPMGGGQPGQVNGQGMAPGQNRNSGQQPPFNLQQAQRENAIRQMQAAQAQARGQGVPQSQAQAQQMALRNQMGGFNMGPGQPQNGAMPMLTRPMVPPGQQGNATPGQRPQQPGQQMPQGMAPGINAAQAVQLAQQRAAAAQAQMPGAPQASRASQIPGDVPGPIRQKMMELPEEQFRVVLGKWIAQKQAGWGGNANVSQPGLQMTPQALQGGQPGGPMGMGQNFLQQNQQLGMINPAQMQQRLQQELLRRQQQQQNGPASLNPQILQRMDQAPFPPIVTQGIRNQGINVPDNIKSWGQLKEWASRNPNVISLEKLNEFQRVHYERMTQQGQQQAQQQQQANNAGMHGLPGGLPNGAGGALGPGHPNGQAPQAPMMAGAGGNPAQMQQQMALNAQRQRMLALAQQISAQDIQRIRQQQGPKVANLSDDQLRQQIAMIRLQQQRQLQQQGQQQGMMQQVPGGNFAMQQGQNLQQPQRPGQAPQPQATPQPKPAQQPQAPQRPGPQPGQAPNATPKMQAQKGVKRPNDDVVEVQDPNKNQAPPMQPTQSQQRPPTLTKEQFNALNPQQQAAYRQSMIQAAQGQGNKQAVGANGQGAPQQEVLKRQFTQMMHEFMKNMEPRPQIQDLSQAMKDQMANEVQKALTWINKLDQIMFMDWVKHRDGDRAKGIIQVRHLLHAQLDPQTRKLKDNVTVNPATLQKLLTHISSYIKAVVAENHNEKAQSQANGQEGAQQQQQQPGAANVQGGQGAELNAVNLEKLRQEQLQRSRAPSNAGVNKPPAAPTSAHAPFSFGGGQSPNGAPLYAPNAANPLTPEKLKLPQSKKRKHNNMSTTSTPSQTPVQTTSPMVGNKPSPEITRRDAPQPAVPAKPRFTCPHPTCDFSARGFETKDELETHVKDAHAKVEDPLKFAIDAVNEGLGLNPDGSSKPKMENNAAHRGKPAPSMPKQQFATKSGQTPQIKAEAGTPATGAGATPMNRVPTQTGIKNSPSASFKTPQMAIKVQTPGSNGAPAMNRTPSKAMKDANKAADATMEDQSAPKPLENPWDECPISPDQLQFMFADEDVAKAMLELPNSAFIAKEDLEREEQEKNKEKVEPRSTTPATTPSPASTKDSKETGSSDISENDKLNITIAGDDAEWNKRALDADVDFSSMMDSLFVLDESNNMTVPQNEDNQEMTGPYGFWRDSLGTGDEKIPNWGTTELGAPYDFFNAPPAPSNEQDLKDLFGITTNMDGFEDMGMIG</sequence>
<feature type="region of interest" description="Disordered" evidence="1">
    <location>
        <begin position="822"/>
        <end position="908"/>
    </location>
</feature>
<gene>
    <name evidence="2" type="ORF">DBV05_g9546</name>
</gene>
<feature type="compositionally biased region" description="Low complexity" evidence="1">
    <location>
        <begin position="1072"/>
        <end position="1095"/>
    </location>
</feature>
<feature type="compositionally biased region" description="Low complexity" evidence="1">
    <location>
        <begin position="717"/>
        <end position="746"/>
    </location>
</feature>
<keyword evidence="3" id="KW-1185">Reference proteome</keyword>
<evidence type="ECO:0008006" key="4">
    <source>
        <dbReference type="Google" id="ProtNLM"/>
    </source>
</evidence>
<feature type="region of interest" description="Disordered" evidence="1">
    <location>
        <begin position="345"/>
        <end position="419"/>
    </location>
</feature>
<feature type="compositionally biased region" description="Low complexity" evidence="1">
    <location>
        <begin position="1181"/>
        <end position="1196"/>
    </location>
</feature>
<proteinExistence type="predicted"/>
<feature type="compositionally biased region" description="Polar residues" evidence="1">
    <location>
        <begin position="375"/>
        <end position="392"/>
    </location>
</feature>
<feature type="region of interest" description="Disordered" evidence="1">
    <location>
        <begin position="1372"/>
        <end position="1394"/>
    </location>
</feature>
<feature type="compositionally biased region" description="Polar residues" evidence="1">
    <location>
        <begin position="920"/>
        <end position="938"/>
    </location>
</feature>
<dbReference type="Pfam" id="PF05397">
    <property type="entry name" value="Med15_fungi"/>
    <property type="match status" value="1"/>
</dbReference>
<feature type="region of interest" description="Disordered" evidence="1">
    <location>
        <begin position="1070"/>
        <end position="1096"/>
    </location>
</feature>
<dbReference type="GO" id="GO:0016592">
    <property type="term" value="C:mediator complex"/>
    <property type="evidence" value="ECO:0007669"/>
    <property type="project" value="InterPro"/>
</dbReference>
<feature type="compositionally biased region" description="Low complexity" evidence="1">
    <location>
        <begin position="683"/>
        <end position="701"/>
    </location>
</feature>
<protein>
    <recommendedName>
        <fullName evidence="4">Mediator complex subunit 15 KIX domain-containing protein</fullName>
    </recommendedName>
</protein>
<feature type="compositionally biased region" description="Polar residues" evidence="1">
    <location>
        <begin position="1295"/>
        <end position="1308"/>
    </location>
</feature>
<feature type="compositionally biased region" description="Low complexity" evidence="1">
    <location>
        <begin position="460"/>
        <end position="476"/>
    </location>
</feature>
<feature type="compositionally biased region" description="Polar residues" evidence="1">
    <location>
        <begin position="888"/>
        <end position="908"/>
    </location>
</feature>
<organism evidence="2 3">
    <name type="scientific">Lasiodiplodia theobromae</name>
    <dbReference type="NCBI Taxonomy" id="45133"/>
    <lineage>
        <taxon>Eukaryota</taxon>
        <taxon>Fungi</taxon>
        <taxon>Dikarya</taxon>
        <taxon>Ascomycota</taxon>
        <taxon>Pezizomycotina</taxon>
        <taxon>Dothideomycetes</taxon>
        <taxon>Dothideomycetes incertae sedis</taxon>
        <taxon>Botryosphaeriales</taxon>
        <taxon>Botryosphaeriaceae</taxon>
        <taxon>Lasiodiplodia</taxon>
    </lineage>
</organism>
<name>A0A5N5D299_9PEZI</name>
<feature type="region of interest" description="Disordered" evidence="1">
    <location>
        <begin position="1427"/>
        <end position="1477"/>
    </location>
</feature>
<feature type="compositionally biased region" description="Low complexity" evidence="1">
    <location>
        <begin position="396"/>
        <end position="419"/>
    </location>
</feature>
<accession>A0A5N5D299</accession>
<feature type="region of interest" description="Disordered" evidence="1">
    <location>
        <begin position="680"/>
        <end position="746"/>
    </location>
</feature>
<feature type="compositionally biased region" description="Low complexity" evidence="1">
    <location>
        <begin position="140"/>
        <end position="158"/>
    </location>
</feature>
<evidence type="ECO:0000256" key="1">
    <source>
        <dbReference type="SAM" id="MobiDB-lite"/>
    </source>
</evidence>
<reference evidence="2 3" key="1">
    <citation type="journal article" date="2019" name="Sci. Rep.">
        <title>A multi-omics analysis of the grapevine pathogen Lasiodiplodia theobromae reveals that temperature affects the expression of virulence- and pathogenicity-related genes.</title>
        <authorList>
            <person name="Felix C."/>
            <person name="Meneses R."/>
            <person name="Goncalves M.F.M."/>
            <person name="Tilleman L."/>
            <person name="Duarte A.S."/>
            <person name="Jorrin-Novo J.V."/>
            <person name="Van de Peer Y."/>
            <person name="Deforce D."/>
            <person name="Van Nieuwerburgh F."/>
            <person name="Esteves A.C."/>
            <person name="Alves A."/>
        </authorList>
    </citation>
    <scope>NUCLEOTIDE SEQUENCE [LARGE SCALE GENOMIC DNA]</scope>
    <source>
        <strain evidence="2 3">LA-SOL3</strain>
    </source>
</reference>
<feature type="compositionally biased region" description="Low complexity" evidence="1">
    <location>
        <begin position="1447"/>
        <end position="1459"/>
    </location>
</feature>
<feature type="region of interest" description="Disordered" evidence="1">
    <location>
        <begin position="920"/>
        <end position="948"/>
    </location>
</feature>
<evidence type="ECO:0000313" key="2">
    <source>
        <dbReference type="EMBL" id="KAB2571813.1"/>
    </source>
</evidence>
<dbReference type="InterPro" id="IPR008626">
    <property type="entry name" value="Mediator_Med15_fun"/>
</dbReference>
<comment type="caution">
    <text evidence="2">The sequence shown here is derived from an EMBL/GenBank/DDBJ whole genome shotgun (WGS) entry which is preliminary data.</text>
</comment>
<feature type="compositionally biased region" description="Low complexity" evidence="1">
    <location>
        <begin position="1148"/>
        <end position="1161"/>
    </location>
</feature>
<feature type="region of interest" description="Disordered" evidence="1">
    <location>
        <begin position="130"/>
        <end position="158"/>
    </location>
</feature>
<dbReference type="GO" id="GO:0003712">
    <property type="term" value="F:transcription coregulator activity"/>
    <property type="evidence" value="ECO:0007669"/>
    <property type="project" value="InterPro"/>
</dbReference>